<proteinExistence type="predicted"/>
<name>A0A0H5R3S5_9EUKA</name>
<accession>A0A0H5R3S5</accession>
<dbReference type="AlphaFoldDB" id="A0A0H5R3S5"/>
<dbReference type="EMBL" id="HACM01008060">
    <property type="protein sequence ID" value="CRZ08502.1"/>
    <property type="molecule type" value="Transcribed_RNA"/>
</dbReference>
<feature type="non-terminal residue" evidence="1">
    <location>
        <position position="206"/>
    </location>
</feature>
<protein>
    <submittedName>
        <fullName evidence="1">Uncharacterized protein</fullName>
    </submittedName>
</protein>
<sequence>MNGTFQKYPIVWVPRLLCTARALHGLFIQAARWVKSSKRCSHKPVTNRSSFRCQSNGQELLALFLAEMVGNDALTPLMGYRVEYRIERSPNIFQSVRNLRDNDLFRWAGLQAYLGDAIQRMVITDQFLTLAEWLIPLAKSLLWDKGGVPSEMDTLRVIEMWNFFGINSWWRQRADHIRLDMMRWVRQPRSRPSDAAGDDEDVASAD</sequence>
<reference evidence="1" key="1">
    <citation type="submission" date="2015-04" db="EMBL/GenBank/DDBJ databases">
        <title>The genome sequence of the plant pathogenic Rhizarian Plasmodiophora brassicae reveals insights in its biotrophic life cycle and the origin of chitin synthesis.</title>
        <authorList>
            <person name="Schwelm A."/>
            <person name="Fogelqvist J."/>
            <person name="Knaust A."/>
            <person name="Julke S."/>
            <person name="Lilja T."/>
            <person name="Dhandapani V."/>
            <person name="Bonilla-Rosso G."/>
            <person name="Karlsson M."/>
            <person name="Shevchenko A."/>
            <person name="Choi S.R."/>
            <person name="Kim H.G."/>
            <person name="Park J.Y."/>
            <person name="Lim Y.P."/>
            <person name="Ludwig-Muller J."/>
            <person name="Dixelius C."/>
        </authorList>
    </citation>
    <scope>NUCLEOTIDE SEQUENCE</scope>
    <source>
        <tissue evidence="1">Potato root galls</tissue>
    </source>
</reference>
<organism evidence="1">
    <name type="scientific">Spongospora subterranea</name>
    <dbReference type="NCBI Taxonomy" id="70186"/>
    <lineage>
        <taxon>Eukaryota</taxon>
        <taxon>Sar</taxon>
        <taxon>Rhizaria</taxon>
        <taxon>Endomyxa</taxon>
        <taxon>Phytomyxea</taxon>
        <taxon>Plasmodiophorida</taxon>
        <taxon>Plasmodiophoridae</taxon>
        <taxon>Spongospora</taxon>
    </lineage>
</organism>
<evidence type="ECO:0000313" key="1">
    <source>
        <dbReference type="EMBL" id="CRZ08502.1"/>
    </source>
</evidence>